<evidence type="ECO:0000313" key="11">
    <source>
        <dbReference type="Proteomes" id="UP000076858"/>
    </source>
</evidence>
<evidence type="ECO:0000256" key="8">
    <source>
        <dbReference type="ARBA" id="ARBA00030827"/>
    </source>
</evidence>
<evidence type="ECO:0000256" key="4">
    <source>
        <dbReference type="ARBA" id="ARBA00022448"/>
    </source>
</evidence>
<accession>A0A162QWK2</accession>
<evidence type="ECO:0000259" key="9">
    <source>
        <dbReference type="PROSITE" id="PS51072"/>
    </source>
</evidence>
<dbReference type="EMBL" id="LRGB01000248">
    <property type="protein sequence ID" value="KZS20014.1"/>
    <property type="molecule type" value="Genomic_DNA"/>
</dbReference>
<dbReference type="AlphaFoldDB" id="A0A162QWK2"/>
<keyword evidence="4" id="KW-0813">Transport</keyword>
<keyword evidence="6" id="KW-0472">Membrane</keyword>
<evidence type="ECO:0000256" key="6">
    <source>
        <dbReference type="ARBA" id="ARBA00023136"/>
    </source>
</evidence>
<dbReference type="PANTHER" id="PTHR16082">
    <property type="entry name" value="AP-5 COMPLEX SUBUNIT MU-1"/>
    <property type="match status" value="1"/>
</dbReference>
<dbReference type="GO" id="GO:0005770">
    <property type="term" value="C:late endosome"/>
    <property type="evidence" value="ECO:0007669"/>
    <property type="project" value="TreeGrafter"/>
</dbReference>
<dbReference type="SUPFAM" id="SSF49447">
    <property type="entry name" value="Second domain of Mu2 adaptin subunit (ap50) of ap2 adaptor"/>
    <property type="match status" value="1"/>
</dbReference>
<dbReference type="Proteomes" id="UP000076858">
    <property type="component" value="Unassembled WGS sequence"/>
</dbReference>
<dbReference type="GO" id="GO:0005764">
    <property type="term" value="C:lysosome"/>
    <property type="evidence" value="ECO:0007669"/>
    <property type="project" value="TreeGrafter"/>
</dbReference>
<evidence type="ECO:0000256" key="5">
    <source>
        <dbReference type="ARBA" id="ARBA00022927"/>
    </source>
</evidence>
<dbReference type="GO" id="GO:0016197">
    <property type="term" value="P:endosomal transport"/>
    <property type="evidence" value="ECO:0007669"/>
    <property type="project" value="TreeGrafter"/>
</dbReference>
<dbReference type="InterPro" id="IPR039591">
    <property type="entry name" value="AP5M1"/>
</dbReference>
<comment type="subunit">
    <text evidence="2">Probably part of the adaptor protein complex 5 (AP-5) a tetramer composed of AP5B1, AP5M1, AP5S1 and AP5Z1.</text>
</comment>
<dbReference type="InterPro" id="IPR028565">
    <property type="entry name" value="MHD"/>
</dbReference>
<dbReference type="STRING" id="35525.A0A162QWK2"/>
<evidence type="ECO:0000313" key="10">
    <source>
        <dbReference type="EMBL" id="KZS20014.1"/>
    </source>
</evidence>
<dbReference type="GO" id="GO:0030119">
    <property type="term" value="C:AP-type membrane coat adaptor complex"/>
    <property type="evidence" value="ECO:0007669"/>
    <property type="project" value="TreeGrafter"/>
</dbReference>
<keyword evidence="11" id="KW-1185">Reference proteome</keyword>
<feature type="domain" description="MHD" evidence="9">
    <location>
        <begin position="185"/>
        <end position="444"/>
    </location>
</feature>
<evidence type="ECO:0000256" key="2">
    <source>
        <dbReference type="ARBA" id="ARBA00011174"/>
    </source>
</evidence>
<dbReference type="OrthoDB" id="1877176at2759"/>
<comment type="similarity">
    <text evidence="1">Belongs to the adaptor complexes medium subunit family.</text>
</comment>
<evidence type="ECO:0000256" key="1">
    <source>
        <dbReference type="ARBA" id="ARBA00005324"/>
    </source>
</evidence>
<dbReference type="GO" id="GO:0005829">
    <property type="term" value="C:cytosol"/>
    <property type="evidence" value="ECO:0007669"/>
    <property type="project" value="TreeGrafter"/>
</dbReference>
<keyword evidence="5" id="KW-0653">Protein transport</keyword>
<comment type="subcellular location">
    <subcellularLocation>
        <location evidence="7">Endomembrane system</location>
        <topology evidence="7">Peripheral membrane protein</topology>
        <orientation evidence="7">Cytoplasmic side</orientation>
    </subcellularLocation>
</comment>
<dbReference type="GO" id="GO:0015031">
    <property type="term" value="P:protein transport"/>
    <property type="evidence" value="ECO:0007669"/>
    <property type="project" value="UniProtKB-KW"/>
</dbReference>
<name>A0A162QWK2_9CRUS</name>
<comment type="caution">
    <text evidence="10">The sequence shown here is derived from an EMBL/GenBank/DDBJ whole genome shotgun (WGS) entry which is preliminary data.</text>
</comment>
<evidence type="ECO:0000256" key="3">
    <source>
        <dbReference type="ARBA" id="ARBA00021851"/>
    </source>
</evidence>
<protein>
    <recommendedName>
        <fullName evidence="3">AP-5 complex subunit mu-1</fullName>
    </recommendedName>
    <alternativeName>
        <fullName evidence="8">Adaptor-related protein complex 5 subunit mu-1</fullName>
    </alternativeName>
</protein>
<dbReference type="PANTHER" id="PTHR16082:SF2">
    <property type="entry name" value="AP-5 COMPLEX SUBUNIT MU-1"/>
    <property type="match status" value="1"/>
</dbReference>
<reference evidence="10 11" key="1">
    <citation type="submission" date="2016-03" db="EMBL/GenBank/DDBJ databases">
        <title>EvidentialGene: Evidence-directed Construction of Genes on Genomes.</title>
        <authorList>
            <person name="Gilbert D.G."/>
            <person name="Choi J.-H."/>
            <person name="Mockaitis K."/>
            <person name="Colbourne J."/>
            <person name="Pfrender M."/>
        </authorList>
    </citation>
    <scope>NUCLEOTIDE SEQUENCE [LARGE SCALE GENOMIC DNA]</scope>
    <source>
        <strain evidence="10 11">Xinb3</strain>
        <tissue evidence="10">Complete organism</tissue>
    </source>
</reference>
<sequence>MSLRCLFVVSITESKLLFYRIFPTVEKRWKNEHPNFANLCLPNDQELLDPLLNELGILNPNIFQITRDSCQKKLQAPLFWIPFSFNPQIFWPVIVVECHQNRLLCGVPYLDQNLQPSGNQQSMCVARSCDVVIVLELLSKLVHLIQLTPSKMADQLNRTIQQWLPFGRASGYQQLELRSLPPASQKTMWLRSRPKIELQIKEEVRMIASNLSVKADAYGTIYLTVDPDAECNNNIKLELGFSKLPGIPSALFHPSALAQWEKAVCHINIQQLQEKTFPLCHYSFPLEMPPIQPVLKIRIGELGKVSIFIQLHLGATTRNTLNRLEVRLPMPTGNRIARILTATSLGLVSLIKDGTQLLWNLGAFASSSSNAKLKDDLTLNVDVVMEKLEASLVNTHALIMFTSVVSVSGAHLSLLQPTEFKLVSTSELKSSTYRVWNQDAEEIV</sequence>
<gene>
    <name evidence="10" type="ORF">APZ42_013322</name>
</gene>
<organism evidence="10 11">
    <name type="scientific">Daphnia magna</name>
    <dbReference type="NCBI Taxonomy" id="35525"/>
    <lineage>
        <taxon>Eukaryota</taxon>
        <taxon>Metazoa</taxon>
        <taxon>Ecdysozoa</taxon>
        <taxon>Arthropoda</taxon>
        <taxon>Crustacea</taxon>
        <taxon>Branchiopoda</taxon>
        <taxon>Diplostraca</taxon>
        <taxon>Cladocera</taxon>
        <taxon>Anomopoda</taxon>
        <taxon>Daphniidae</taxon>
        <taxon>Daphnia</taxon>
    </lineage>
</organism>
<proteinExistence type="inferred from homology"/>
<dbReference type="InterPro" id="IPR036168">
    <property type="entry name" value="AP2_Mu_C_sf"/>
</dbReference>
<dbReference type="PROSITE" id="PS51072">
    <property type="entry name" value="MHD"/>
    <property type="match status" value="1"/>
</dbReference>
<evidence type="ECO:0000256" key="7">
    <source>
        <dbReference type="ARBA" id="ARBA00029433"/>
    </source>
</evidence>